<dbReference type="Proteomes" id="UP001165064">
    <property type="component" value="Unassembled WGS sequence"/>
</dbReference>
<proteinExistence type="predicted"/>
<evidence type="ECO:0000313" key="1">
    <source>
        <dbReference type="EMBL" id="GME80667.1"/>
    </source>
</evidence>
<comment type="caution">
    <text evidence="1">The sequence shown here is derived from an EMBL/GenBank/DDBJ whole genome shotgun (WGS) entry which is preliminary data.</text>
</comment>
<accession>A0ACB5T5C0</accession>
<organism evidence="1 2">
    <name type="scientific">Ambrosiozyma monospora</name>
    <name type="common">Yeast</name>
    <name type="synonym">Endomycopsis monosporus</name>
    <dbReference type="NCBI Taxonomy" id="43982"/>
    <lineage>
        <taxon>Eukaryota</taxon>
        <taxon>Fungi</taxon>
        <taxon>Dikarya</taxon>
        <taxon>Ascomycota</taxon>
        <taxon>Saccharomycotina</taxon>
        <taxon>Pichiomycetes</taxon>
        <taxon>Pichiales</taxon>
        <taxon>Pichiaceae</taxon>
        <taxon>Ambrosiozyma</taxon>
    </lineage>
</organism>
<reference evidence="1" key="1">
    <citation type="submission" date="2023-04" db="EMBL/GenBank/DDBJ databases">
        <title>Ambrosiozyma monospora NBRC 10751.</title>
        <authorList>
            <person name="Ichikawa N."/>
            <person name="Sato H."/>
            <person name="Tonouchi N."/>
        </authorList>
    </citation>
    <scope>NUCLEOTIDE SEQUENCE</scope>
    <source>
        <strain evidence="1">NBRC 10751</strain>
    </source>
</reference>
<gene>
    <name evidence="1" type="ORF">Amon02_000456200</name>
</gene>
<protein>
    <submittedName>
        <fullName evidence="1">Unnamed protein product</fullName>
    </submittedName>
</protein>
<sequence>MTLHNLEEGLTLKKRLLVVLFAEMLKEPIGFPPEEGFTPENYQQLRDEMAEETFNSVSLSGDEWISLSKKDHYSGVDPYGANIQHTLTSDLEMEELQSSEGHCTSVLKIKMEDFEEVFKPLGPGWNYQ</sequence>
<name>A0ACB5T5C0_AMBMO</name>
<evidence type="ECO:0000313" key="2">
    <source>
        <dbReference type="Proteomes" id="UP001165064"/>
    </source>
</evidence>
<dbReference type="EMBL" id="BSXS01003161">
    <property type="protein sequence ID" value="GME80667.1"/>
    <property type="molecule type" value="Genomic_DNA"/>
</dbReference>
<keyword evidence="2" id="KW-1185">Reference proteome</keyword>